<dbReference type="AlphaFoldDB" id="A0A5C6RFF0"/>
<gene>
    <name evidence="1" type="ORF">FRY97_21445</name>
</gene>
<accession>A0A5C6RFF0</accession>
<comment type="caution">
    <text evidence="1">The sequence shown here is derived from an EMBL/GenBank/DDBJ whole genome shotgun (WGS) entry which is preliminary data.</text>
</comment>
<protein>
    <recommendedName>
        <fullName evidence="3">Gliding motility-associated C-terminal domain-containing protein</fullName>
    </recommendedName>
</protein>
<reference evidence="1 2" key="1">
    <citation type="submission" date="2019-08" db="EMBL/GenBank/DDBJ databases">
        <title>Genome of Phaeodactylibacter luteus.</title>
        <authorList>
            <person name="Bowman J.P."/>
        </authorList>
    </citation>
    <scope>NUCLEOTIDE SEQUENCE [LARGE SCALE GENOMIC DNA]</scope>
    <source>
        <strain evidence="1 2">KCTC 42180</strain>
    </source>
</reference>
<sequence>MKIKDVPLLYVVITLKAFTVFDRWGSLVFSREDTLTNAPDAGWNGRVQNEAAALGIYAWQATLEYENGHRHQIKGEIMLVQ</sequence>
<evidence type="ECO:0008006" key="3">
    <source>
        <dbReference type="Google" id="ProtNLM"/>
    </source>
</evidence>
<evidence type="ECO:0000313" key="2">
    <source>
        <dbReference type="Proteomes" id="UP000321580"/>
    </source>
</evidence>
<dbReference type="EMBL" id="VOOR01000103">
    <property type="protein sequence ID" value="TXB59203.1"/>
    <property type="molecule type" value="Genomic_DNA"/>
</dbReference>
<dbReference type="OrthoDB" id="1123245at2"/>
<name>A0A5C6RFF0_9BACT</name>
<evidence type="ECO:0000313" key="1">
    <source>
        <dbReference type="EMBL" id="TXB59203.1"/>
    </source>
</evidence>
<dbReference type="Proteomes" id="UP000321580">
    <property type="component" value="Unassembled WGS sequence"/>
</dbReference>
<proteinExistence type="predicted"/>
<keyword evidence="2" id="KW-1185">Reference proteome</keyword>
<organism evidence="1 2">
    <name type="scientific">Phaeodactylibacter luteus</name>
    <dbReference type="NCBI Taxonomy" id="1564516"/>
    <lineage>
        <taxon>Bacteria</taxon>
        <taxon>Pseudomonadati</taxon>
        <taxon>Bacteroidota</taxon>
        <taxon>Saprospiria</taxon>
        <taxon>Saprospirales</taxon>
        <taxon>Haliscomenobacteraceae</taxon>
        <taxon>Phaeodactylibacter</taxon>
    </lineage>
</organism>